<evidence type="ECO:0000256" key="7">
    <source>
        <dbReference type="ARBA" id="ARBA00022840"/>
    </source>
</evidence>
<dbReference type="InterPro" id="IPR027417">
    <property type="entry name" value="P-loop_NTPase"/>
</dbReference>
<dbReference type="InterPro" id="IPR018094">
    <property type="entry name" value="Thymidylate_kinase"/>
</dbReference>
<evidence type="ECO:0000256" key="4">
    <source>
        <dbReference type="ARBA" id="ARBA00022727"/>
    </source>
</evidence>
<dbReference type="PANTHER" id="PTHR10344">
    <property type="entry name" value="THYMIDYLATE KINASE"/>
    <property type="match status" value="1"/>
</dbReference>
<evidence type="ECO:0000256" key="3">
    <source>
        <dbReference type="ARBA" id="ARBA00022679"/>
    </source>
</evidence>
<dbReference type="GO" id="GO:0005524">
    <property type="term" value="F:ATP binding"/>
    <property type="evidence" value="ECO:0007669"/>
    <property type="project" value="UniProtKB-KW"/>
</dbReference>
<evidence type="ECO:0000259" key="9">
    <source>
        <dbReference type="Pfam" id="PF02223"/>
    </source>
</evidence>
<proteinExistence type="inferred from homology"/>
<organism evidence="10">
    <name type="scientific">marine sediment metagenome</name>
    <dbReference type="NCBI Taxonomy" id="412755"/>
    <lineage>
        <taxon>unclassified sequences</taxon>
        <taxon>metagenomes</taxon>
        <taxon>ecological metagenomes</taxon>
    </lineage>
</organism>
<dbReference type="GO" id="GO:0004798">
    <property type="term" value="F:dTMP kinase activity"/>
    <property type="evidence" value="ECO:0007669"/>
    <property type="project" value="UniProtKB-EC"/>
</dbReference>
<keyword evidence="7" id="KW-0067">ATP-binding</keyword>
<dbReference type="PANTHER" id="PTHR10344:SF4">
    <property type="entry name" value="UMP-CMP KINASE 2, MITOCHONDRIAL"/>
    <property type="match status" value="1"/>
</dbReference>
<dbReference type="NCBIfam" id="TIGR00041">
    <property type="entry name" value="DTMP_kinase"/>
    <property type="match status" value="1"/>
</dbReference>
<comment type="caution">
    <text evidence="10">The sequence shown here is derived from an EMBL/GenBank/DDBJ whole genome shotgun (WGS) entry which is preliminary data.</text>
</comment>
<keyword evidence="4" id="KW-0545">Nucleotide biosynthesis</keyword>
<accession>A0A0F9LII7</accession>
<keyword evidence="3" id="KW-0808">Transferase</keyword>
<evidence type="ECO:0000256" key="1">
    <source>
        <dbReference type="ARBA" id="ARBA00009776"/>
    </source>
</evidence>
<dbReference type="Pfam" id="PF02223">
    <property type="entry name" value="Thymidylate_kin"/>
    <property type="match status" value="1"/>
</dbReference>
<comment type="similarity">
    <text evidence="1">Belongs to the thymidylate kinase family.</text>
</comment>
<name>A0A0F9LII7_9ZZZZ</name>
<dbReference type="EMBL" id="LAZR01007173">
    <property type="protein sequence ID" value="KKM86971.1"/>
    <property type="molecule type" value="Genomic_DNA"/>
</dbReference>
<dbReference type="GO" id="GO:0005737">
    <property type="term" value="C:cytoplasm"/>
    <property type="evidence" value="ECO:0007669"/>
    <property type="project" value="TreeGrafter"/>
</dbReference>
<dbReference type="Gene3D" id="3.40.50.300">
    <property type="entry name" value="P-loop containing nucleotide triphosphate hydrolases"/>
    <property type="match status" value="1"/>
</dbReference>
<dbReference type="EC" id="2.7.4.9" evidence="2"/>
<reference evidence="10" key="1">
    <citation type="journal article" date="2015" name="Nature">
        <title>Complex archaea that bridge the gap between prokaryotes and eukaryotes.</title>
        <authorList>
            <person name="Spang A."/>
            <person name="Saw J.H."/>
            <person name="Jorgensen S.L."/>
            <person name="Zaremba-Niedzwiedzka K."/>
            <person name="Martijn J."/>
            <person name="Lind A.E."/>
            <person name="van Eijk R."/>
            <person name="Schleper C."/>
            <person name="Guy L."/>
            <person name="Ettema T.J."/>
        </authorList>
    </citation>
    <scope>NUCLEOTIDE SEQUENCE</scope>
</reference>
<keyword evidence="5" id="KW-0547">Nucleotide-binding</keyword>
<evidence type="ECO:0000313" key="10">
    <source>
        <dbReference type="EMBL" id="KKM86971.1"/>
    </source>
</evidence>
<gene>
    <name evidence="10" type="ORF">LCGC14_1273590</name>
</gene>
<protein>
    <recommendedName>
        <fullName evidence="2">dTMP kinase</fullName>
        <ecNumber evidence="2">2.7.4.9</ecNumber>
    </recommendedName>
</protein>
<feature type="domain" description="Thymidylate kinase-like" evidence="9">
    <location>
        <begin position="18"/>
        <end position="197"/>
    </location>
</feature>
<dbReference type="GO" id="GO:0006235">
    <property type="term" value="P:dTTP biosynthetic process"/>
    <property type="evidence" value="ECO:0007669"/>
    <property type="project" value="TreeGrafter"/>
</dbReference>
<dbReference type="AlphaFoldDB" id="A0A0F9LII7"/>
<dbReference type="GO" id="GO:0006227">
    <property type="term" value="P:dUDP biosynthetic process"/>
    <property type="evidence" value="ECO:0007669"/>
    <property type="project" value="TreeGrafter"/>
</dbReference>
<dbReference type="SUPFAM" id="SSF52540">
    <property type="entry name" value="P-loop containing nucleoside triphosphate hydrolases"/>
    <property type="match status" value="1"/>
</dbReference>
<evidence type="ECO:0000256" key="8">
    <source>
        <dbReference type="ARBA" id="ARBA00048743"/>
    </source>
</evidence>
<evidence type="ECO:0000256" key="2">
    <source>
        <dbReference type="ARBA" id="ARBA00012980"/>
    </source>
</evidence>
<evidence type="ECO:0000256" key="6">
    <source>
        <dbReference type="ARBA" id="ARBA00022777"/>
    </source>
</evidence>
<sequence>MTQENKFLKPNTPLFIVFDGIDGSGTSTHSKLLKGFLEYKGYKVHLTHEPSESEIGKLLRKFLKSKEIPPTTDALMFAADRDLHYHNEIKKNLDEGFVVISDRYLESSIIYQSVQSEEISIDWIKQLNKFVGKPDLTIILDIDPEIALIRKNGEDLEKFENISFLTQVRNLYLNRIKEEGYCMINTDGIIESVQEKIQKIVLEKLLTLRKNDHY</sequence>
<dbReference type="InterPro" id="IPR039430">
    <property type="entry name" value="Thymidylate_kin-like_dom"/>
</dbReference>
<keyword evidence="6" id="KW-0418">Kinase</keyword>
<evidence type="ECO:0000256" key="5">
    <source>
        <dbReference type="ARBA" id="ARBA00022741"/>
    </source>
</evidence>
<dbReference type="GO" id="GO:0006233">
    <property type="term" value="P:dTDP biosynthetic process"/>
    <property type="evidence" value="ECO:0007669"/>
    <property type="project" value="InterPro"/>
</dbReference>
<dbReference type="HAMAP" id="MF_00165">
    <property type="entry name" value="Thymidylate_kinase"/>
    <property type="match status" value="1"/>
</dbReference>
<comment type="catalytic activity">
    <reaction evidence="8">
        <text>dTMP + ATP = dTDP + ADP</text>
        <dbReference type="Rhea" id="RHEA:13517"/>
        <dbReference type="ChEBI" id="CHEBI:30616"/>
        <dbReference type="ChEBI" id="CHEBI:58369"/>
        <dbReference type="ChEBI" id="CHEBI:63528"/>
        <dbReference type="ChEBI" id="CHEBI:456216"/>
        <dbReference type="EC" id="2.7.4.9"/>
    </reaction>
</comment>
<dbReference type="CDD" id="cd01672">
    <property type="entry name" value="TMPK"/>
    <property type="match status" value="1"/>
</dbReference>